<reference evidence="11 12" key="1">
    <citation type="submission" date="2018-04" db="EMBL/GenBank/DDBJ databases">
        <authorList>
            <person name="Zhang X."/>
            <person name="Yuan J."/>
            <person name="Li F."/>
            <person name="Xiang J."/>
        </authorList>
    </citation>
    <scope>NUCLEOTIDE SEQUENCE [LARGE SCALE GENOMIC DNA]</scope>
    <source>
        <tissue evidence="11">Muscle</tissue>
    </source>
</reference>
<dbReference type="AlphaFoldDB" id="A0A423U1R0"/>
<dbReference type="SUPFAM" id="SSF53850">
    <property type="entry name" value="Periplasmic binding protein-like II"/>
    <property type="match status" value="1"/>
</dbReference>
<keyword evidence="3" id="KW-1003">Cell membrane</keyword>
<evidence type="ECO:0000256" key="8">
    <source>
        <dbReference type="ARBA" id="ARBA00023180"/>
    </source>
</evidence>
<feature type="domain" description="Ionotropic glutamate receptor C-terminal" evidence="10">
    <location>
        <begin position="106"/>
        <end position="390"/>
    </location>
</feature>
<feature type="transmembrane region" description="Helical" evidence="9">
    <location>
        <begin position="187"/>
        <end position="205"/>
    </location>
</feature>
<dbReference type="PANTHER" id="PTHR42643">
    <property type="entry name" value="IONOTROPIC RECEPTOR 20A-RELATED"/>
    <property type="match status" value="1"/>
</dbReference>
<keyword evidence="12" id="KW-1185">Reference proteome</keyword>
<dbReference type="Pfam" id="PF00060">
    <property type="entry name" value="Lig_chan"/>
    <property type="match status" value="1"/>
</dbReference>
<dbReference type="PANTHER" id="PTHR42643:SF24">
    <property type="entry name" value="IONOTROPIC RECEPTOR 60A"/>
    <property type="match status" value="1"/>
</dbReference>
<evidence type="ECO:0000313" key="11">
    <source>
        <dbReference type="EMBL" id="ROT82648.1"/>
    </source>
</evidence>
<dbReference type="GO" id="GO:0005886">
    <property type="term" value="C:plasma membrane"/>
    <property type="evidence" value="ECO:0007669"/>
    <property type="project" value="UniProtKB-SubCell"/>
</dbReference>
<proteinExistence type="inferred from homology"/>
<dbReference type="InterPro" id="IPR052192">
    <property type="entry name" value="Insect_Ionotropic_Sensory_Rcpt"/>
</dbReference>
<dbReference type="InterPro" id="IPR001320">
    <property type="entry name" value="Iontro_rcpt_C"/>
</dbReference>
<evidence type="ECO:0000256" key="7">
    <source>
        <dbReference type="ARBA" id="ARBA00023170"/>
    </source>
</evidence>
<reference evidence="11 12" key="2">
    <citation type="submission" date="2019-01" db="EMBL/GenBank/DDBJ databases">
        <title>The decoding of complex shrimp genome reveals the adaptation for benthos swimmer, frequently molting mechanism and breeding impact on genome.</title>
        <authorList>
            <person name="Sun Y."/>
            <person name="Gao Y."/>
            <person name="Yu Y."/>
        </authorList>
    </citation>
    <scope>NUCLEOTIDE SEQUENCE [LARGE SCALE GENOMIC DNA]</scope>
    <source>
        <tissue evidence="11">Muscle</tissue>
    </source>
</reference>
<dbReference type="EMBL" id="QCYY01000791">
    <property type="protein sequence ID" value="ROT82648.1"/>
    <property type="molecule type" value="Genomic_DNA"/>
</dbReference>
<evidence type="ECO:0000256" key="2">
    <source>
        <dbReference type="ARBA" id="ARBA00008685"/>
    </source>
</evidence>
<accession>A0A423U1R0</accession>
<dbReference type="GO" id="GO:0015276">
    <property type="term" value="F:ligand-gated monoatomic ion channel activity"/>
    <property type="evidence" value="ECO:0007669"/>
    <property type="project" value="InterPro"/>
</dbReference>
<feature type="transmembrane region" description="Helical" evidence="9">
    <location>
        <begin position="105"/>
        <end position="126"/>
    </location>
</feature>
<dbReference type="Proteomes" id="UP000283509">
    <property type="component" value="Unassembled WGS sequence"/>
</dbReference>
<evidence type="ECO:0000259" key="10">
    <source>
        <dbReference type="Pfam" id="PF00060"/>
    </source>
</evidence>
<dbReference type="Gene3D" id="1.10.287.70">
    <property type="match status" value="1"/>
</dbReference>
<evidence type="ECO:0000256" key="3">
    <source>
        <dbReference type="ARBA" id="ARBA00022475"/>
    </source>
</evidence>
<evidence type="ECO:0000256" key="5">
    <source>
        <dbReference type="ARBA" id="ARBA00022989"/>
    </source>
</evidence>
<comment type="subcellular location">
    <subcellularLocation>
        <location evidence="1">Cell membrane</location>
        <topology evidence="1">Multi-pass membrane protein</topology>
    </subcellularLocation>
</comment>
<name>A0A423U1R0_PENVA</name>
<comment type="caution">
    <text evidence="11">The sequence shown here is derived from an EMBL/GenBank/DDBJ whole genome shotgun (WGS) entry which is preliminary data.</text>
</comment>
<dbReference type="OrthoDB" id="6506757at2759"/>
<keyword evidence="4 9" id="KW-0812">Transmembrane</keyword>
<evidence type="ECO:0000256" key="4">
    <source>
        <dbReference type="ARBA" id="ARBA00022692"/>
    </source>
</evidence>
<comment type="similarity">
    <text evidence="2">Belongs to the glutamate-gated ion channel (TC 1.A.10.1) family.</text>
</comment>
<gene>
    <name evidence="11" type="ORF">C7M84_024180</name>
</gene>
<protein>
    <submittedName>
        <fullName evidence="11">Variant Ionotropic Glutamate Receptor</fullName>
    </submittedName>
</protein>
<dbReference type="GO" id="GO:0050906">
    <property type="term" value="P:detection of stimulus involved in sensory perception"/>
    <property type="evidence" value="ECO:0007669"/>
    <property type="project" value="UniProtKB-ARBA"/>
</dbReference>
<keyword evidence="6 9" id="KW-0472">Membrane</keyword>
<organism evidence="11 12">
    <name type="scientific">Penaeus vannamei</name>
    <name type="common">Whiteleg shrimp</name>
    <name type="synonym">Litopenaeus vannamei</name>
    <dbReference type="NCBI Taxonomy" id="6689"/>
    <lineage>
        <taxon>Eukaryota</taxon>
        <taxon>Metazoa</taxon>
        <taxon>Ecdysozoa</taxon>
        <taxon>Arthropoda</taxon>
        <taxon>Crustacea</taxon>
        <taxon>Multicrustacea</taxon>
        <taxon>Malacostraca</taxon>
        <taxon>Eumalacostraca</taxon>
        <taxon>Eucarida</taxon>
        <taxon>Decapoda</taxon>
        <taxon>Dendrobranchiata</taxon>
        <taxon>Penaeoidea</taxon>
        <taxon>Penaeidae</taxon>
        <taxon>Penaeus</taxon>
    </lineage>
</organism>
<evidence type="ECO:0000313" key="12">
    <source>
        <dbReference type="Proteomes" id="UP000283509"/>
    </source>
</evidence>
<evidence type="ECO:0000256" key="9">
    <source>
        <dbReference type="SAM" id="Phobius"/>
    </source>
</evidence>
<keyword evidence="5 9" id="KW-1133">Transmembrane helix</keyword>
<evidence type="ECO:0000256" key="6">
    <source>
        <dbReference type="ARBA" id="ARBA00023136"/>
    </source>
</evidence>
<sequence>MYVEGPDDDPIVSGSLPAVLDIIFNHLGYCYEYVVVPSRSGGIRLPNGSWTGFEVDMSGVPMALTHDRFQDVEATEFLYIDGWSAGFRRPVLQSDVSGFVKPFSAYVWLFIAAAILGVLATIWFVYTSHETIAKSRDTRGGYPGLGAFRTAGNRLEGTPNIAKESVLWTVALFLSQSVTKTPRGNSVRVITGVWLLVSLILTTVYRSNLKAMLILPKVVLPFDSPEELAETRIPTWIPMGSAMHTAALKSPPGSAMARVLQHSISLDSATDVPWGVRDMVAGKHAMISPRGALIAIMHDTFSKTGQCPYYVMSEDLIGMVQLPILLRKDSPLKKELDPIIRRLREFGILDHEYRKQVANATECLKPIGSQGARQLRPLDLGDFYGVFMLYAGEPSKKWHKIMAVKATLPNHQCHHPIHRKGIVYPVYTIETSKTTGSK</sequence>
<keyword evidence="8" id="KW-0325">Glycoprotein</keyword>
<keyword evidence="7 11" id="KW-0675">Receptor</keyword>
<evidence type="ECO:0000256" key="1">
    <source>
        <dbReference type="ARBA" id="ARBA00004651"/>
    </source>
</evidence>